<dbReference type="Proteomes" id="UP001230649">
    <property type="component" value="Unassembled WGS sequence"/>
</dbReference>
<gene>
    <name evidence="1" type="ORF">QFC20_005649</name>
</gene>
<organism evidence="1 2">
    <name type="scientific">Naganishia adeliensis</name>
    <dbReference type="NCBI Taxonomy" id="92952"/>
    <lineage>
        <taxon>Eukaryota</taxon>
        <taxon>Fungi</taxon>
        <taxon>Dikarya</taxon>
        <taxon>Basidiomycota</taxon>
        <taxon>Agaricomycotina</taxon>
        <taxon>Tremellomycetes</taxon>
        <taxon>Filobasidiales</taxon>
        <taxon>Filobasidiaceae</taxon>
        <taxon>Naganishia</taxon>
    </lineage>
</organism>
<accession>A0ACC2VKA4</accession>
<name>A0ACC2VKA4_9TREE</name>
<dbReference type="EMBL" id="JASBWS010000082">
    <property type="protein sequence ID" value="KAJ9099583.1"/>
    <property type="molecule type" value="Genomic_DNA"/>
</dbReference>
<sequence>MTIQVHADGTYDFFFFGTLMVPQILTRVLGHKGQGLTFQDAILPGYVRHCVKGADYPGILHIDDSRRLLERDVTPEESTVRGTYVRGLSLTDVHALDVFEGDEYTRTALPVLTLSPPASLSELSIDFTTPTTRSAVSLNEAEERMESREPGCGRVEAWCYTWKDTSDAGLSGLEPTVWDFQSFLLDKSHRWTGLPPPSSAPFAGRDEAEYAEVDRHRALGGRTFPDQVDPGKGEEEKERENGLPAFGKALLKYWKFDPEYINLNHGSYGSPPIPVIDAMRAISDECEKCPDLFMRRTYIPLMEKVREQLAEMVNADVDDCVLVGNATLGVNTVMWNINWKAGDVIVAYNTTYGAVKQTLKYICDKNEGVEYIEIPLSFPETHDQIVQRTEAVLKQYGPGSQKRVRMVVVDSIASNPGVIMPWERIVRLCKERDVLSLVDAAHHLGQLPVDLKSVQPDFWVSSLIRSSLPTSHQYESAKYPSTGKWGFAKQPESRIPLCIVGVAWNTGLGSGIIDPSWYVLNTLSVLTLRLRQGWIVALDFRKFLGGEKRITEYCHSLAIAGGRKAAEVLGTEMVETDEGELTANMVNIRLPDLPSSFDNQIQEKEELGVQYEYLLDHMLKAKVFAAVFWHNGGWMARFSAQVWNEVDDFAAVATVLRAACVGIKSGLLS</sequence>
<evidence type="ECO:0000313" key="1">
    <source>
        <dbReference type="EMBL" id="KAJ9099583.1"/>
    </source>
</evidence>
<comment type="caution">
    <text evidence="1">The sequence shown here is derived from an EMBL/GenBank/DDBJ whole genome shotgun (WGS) entry which is preliminary data.</text>
</comment>
<proteinExistence type="predicted"/>
<reference evidence="1" key="1">
    <citation type="submission" date="2023-04" db="EMBL/GenBank/DDBJ databases">
        <title>Draft Genome sequencing of Naganishia species isolated from polar environments using Oxford Nanopore Technology.</title>
        <authorList>
            <person name="Leo P."/>
            <person name="Venkateswaran K."/>
        </authorList>
    </citation>
    <scope>NUCLEOTIDE SEQUENCE</scope>
    <source>
        <strain evidence="1">MNA-CCFEE 5262</strain>
    </source>
</reference>
<evidence type="ECO:0000313" key="2">
    <source>
        <dbReference type="Proteomes" id="UP001230649"/>
    </source>
</evidence>
<protein>
    <submittedName>
        <fullName evidence="1">Uncharacterized protein</fullName>
    </submittedName>
</protein>
<keyword evidence="2" id="KW-1185">Reference proteome</keyword>